<evidence type="ECO:0000313" key="2">
    <source>
        <dbReference type="EMBL" id="EDO01426.1"/>
    </source>
</evidence>
<dbReference type="Proteomes" id="UP000001312">
    <property type="component" value="Unassembled WGS sequence"/>
</dbReference>
<name>A7EF10_SCLS1</name>
<keyword evidence="3" id="KW-1185">Reference proteome</keyword>
<dbReference type="GeneID" id="5491600"/>
<dbReference type="HOGENOM" id="CLU_723930_0_0_1"/>
<evidence type="ECO:0000256" key="1">
    <source>
        <dbReference type="SAM" id="MobiDB-lite"/>
    </source>
</evidence>
<sequence length="382" mass="42965">MSLRAKAREVPSHIIRRVNKEERNVLSPMEKLSLKAVTQTSSGAILNLFTMSEPRDIPPFISTTNVQQIVYDGPDSAPGSSIPSITGPTSSPMELLMGFQKIQEGIDLIAEGMKSEDIQVSTTPSPIEQKINFLNQHTVGSEKKIPPFAGNVNPSNPDPNLERPQRGPNDQPYQQQQNLHKSLLHQVKLLVERFEQLATSNERNSNAITKLTEKLGDLKTNSVSFDGLLEFLEQNFRTLILSAHELVDEKPAFADLIQLNQSSKYNKPGVWQGITLQTQDRPFTVRVLMQNIQTVISNLHPDKPTKEIELVEVFFVWDDDVMNDYCVGVHKIRYSRILGRGEADACTQEDALVNNSLEAMMARANQGYIHVKYRLDKVEHGR</sequence>
<dbReference type="KEGG" id="ssl:SS1G_03901"/>
<protein>
    <submittedName>
        <fullName evidence="2">Uncharacterized protein</fullName>
    </submittedName>
</protein>
<organism evidence="2 3">
    <name type="scientific">Sclerotinia sclerotiorum (strain ATCC 18683 / 1980 / Ss-1)</name>
    <name type="common">White mold</name>
    <name type="synonym">Whetzelinia sclerotiorum</name>
    <dbReference type="NCBI Taxonomy" id="665079"/>
    <lineage>
        <taxon>Eukaryota</taxon>
        <taxon>Fungi</taxon>
        <taxon>Dikarya</taxon>
        <taxon>Ascomycota</taxon>
        <taxon>Pezizomycotina</taxon>
        <taxon>Leotiomycetes</taxon>
        <taxon>Helotiales</taxon>
        <taxon>Sclerotiniaceae</taxon>
        <taxon>Sclerotinia</taxon>
    </lineage>
</organism>
<dbReference type="EMBL" id="CH476624">
    <property type="protein sequence ID" value="EDO01426.1"/>
    <property type="molecule type" value="Genomic_DNA"/>
</dbReference>
<dbReference type="InParanoid" id="A7EF10"/>
<dbReference type="AlphaFoldDB" id="A7EF10"/>
<dbReference type="RefSeq" id="XP_001595811.1">
    <property type="nucleotide sequence ID" value="XM_001595761.1"/>
</dbReference>
<gene>
    <name evidence="2" type="ORF">SS1G_03901</name>
</gene>
<proteinExistence type="predicted"/>
<reference evidence="3" key="1">
    <citation type="journal article" date="2011" name="PLoS Genet.">
        <title>Genomic analysis of the necrotrophic fungal pathogens Sclerotinia sclerotiorum and Botrytis cinerea.</title>
        <authorList>
            <person name="Amselem J."/>
            <person name="Cuomo C.A."/>
            <person name="van Kan J.A."/>
            <person name="Viaud M."/>
            <person name="Benito E.P."/>
            <person name="Couloux A."/>
            <person name="Coutinho P.M."/>
            <person name="de Vries R.P."/>
            <person name="Dyer P.S."/>
            <person name="Fillinger S."/>
            <person name="Fournier E."/>
            <person name="Gout L."/>
            <person name="Hahn M."/>
            <person name="Kohn L."/>
            <person name="Lapalu N."/>
            <person name="Plummer K.M."/>
            <person name="Pradier J.M."/>
            <person name="Quevillon E."/>
            <person name="Sharon A."/>
            <person name="Simon A."/>
            <person name="ten Have A."/>
            <person name="Tudzynski B."/>
            <person name="Tudzynski P."/>
            <person name="Wincker P."/>
            <person name="Andrew M."/>
            <person name="Anthouard V."/>
            <person name="Beever R.E."/>
            <person name="Beffa R."/>
            <person name="Benoit I."/>
            <person name="Bouzid O."/>
            <person name="Brault B."/>
            <person name="Chen Z."/>
            <person name="Choquer M."/>
            <person name="Collemare J."/>
            <person name="Cotton P."/>
            <person name="Danchin E.G."/>
            <person name="Da Silva C."/>
            <person name="Gautier A."/>
            <person name="Giraud C."/>
            <person name="Giraud T."/>
            <person name="Gonzalez C."/>
            <person name="Grossetete S."/>
            <person name="Guldener U."/>
            <person name="Henrissat B."/>
            <person name="Howlett B.J."/>
            <person name="Kodira C."/>
            <person name="Kretschmer M."/>
            <person name="Lappartient A."/>
            <person name="Leroch M."/>
            <person name="Levis C."/>
            <person name="Mauceli E."/>
            <person name="Neuveglise C."/>
            <person name="Oeser B."/>
            <person name="Pearson M."/>
            <person name="Poulain J."/>
            <person name="Poussereau N."/>
            <person name="Quesneville H."/>
            <person name="Rascle C."/>
            <person name="Schumacher J."/>
            <person name="Segurens B."/>
            <person name="Sexton A."/>
            <person name="Silva E."/>
            <person name="Sirven C."/>
            <person name="Soanes D.M."/>
            <person name="Talbot N.J."/>
            <person name="Templeton M."/>
            <person name="Yandava C."/>
            <person name="Yarden O."/>
            <person name="Zeng Q."/>
            <person name="Rollins J.A."/>
            <person name="Lebrun M.H."/>
            <person name="Dickman M."/>
        </authorList>
    </citation>
    <scope>NUCLEOTIDE SEQUENCE [LARGE SCALE GENOMIC DNA]</scope>
    <source>
        <strain evidence="3">ATCC 18683 / 1980 / Ss-1</strain>
    </source>
</reference>
<feature type="region of interest" description="Disordered" evidence="1">
    <location>
        <begin position="142"/>
        <end position="177"/>
    </location>
</feature>
<accession>A7EF10</accession>
<evidence type="ECO:0000313" key="3">
    <source>
        <dbReference type="Proteomes" id="UP000001312"/>
    </source>
</evidence>